<accession>A0A1L4BRF8</accession>
<dbReference type="RefSeq" id="WP_072711730.1">
    <property type="nucleotide sequence ID" value="NZ_CP016796.1"/>
</dbReference>
<keyword evidence="6 9" id="KW-0472">Membrane</keyword>
<feature type="transmembrane region" description="Helical" evidence="9">
    <location>
        <begin position="20"/>
        <end position="45"/>
    </location>
</feature>
<evidence type="ECO:0000256" key="3">
    <source>
        <dbReference type="ARBA" id="ARBA00022618"/>
    </source>
</evidence>
<dbReference type="KEGG" id="frx:F7310_03215"/>
<comment type="subcellular location">
    <subcellularLocation>
        <location evidence="1">Cell membrane</location>
        <topology evidence="1">Single-pass type II membrane protein</topology>
    </subcellularLocation>
</comment>
<dbReference type="Proteomes" id="UP000184222">
    <property type="component" value="Chromosome"/>
</dbReference>
<reference evidence="10 11" key="1">
    <citation type="journal article" date="2016" name="Appl. Environ. Microbiol.">
        <title>Whole genome relationships among Francisella bacteria of diverse origin define new species and provide specific regions for detection.</title>
        <authorList>
            <person name="Challacombe J.F."/>
            <person name="Petersen J.M."/>
            <person name="Gallegos-Graves V."/>
            <person name="Hodge D."/>
            <person name="Pillai S."/>
            <person name="Kuske C.R."/>
        </authorList>
    </citation>
    <scope>NUCLEOTIDE SEQUENCE [LARGE SCALE GENOMIC DNA]</scope>
    <source>
        <strain evidence="11">TX07-7310</strain>
    </source>
</reference>
<dbReference type="GO" id="GO:0005886">
    <property type="term" value="C:plasma membrane"/>
    <property type="evidence" value="ECO:0007669"/>
    <property type="project" value="UniProtKB-SubCell"/>
</dbReference>
<protein>
    <recommendedName>
        <fullName evidence="8">Cell division protein FtsL</fullName>
    </recommendedName>
</protein>
<evidence type="ECO:0000256" key="2">
    <source>
        <dbReference type="ARBA" id="ARBA00022475"/>
    </source>
</evidence>
<evidence type="ECO:0000256" key="4">
    <source>
        <dbReference type="ARBA" id="ARBA00022692"/>
    </source>
</evidence>
<dbReference type="Pfam" id="PF04999">
    <property type="entry name" value="FtsL"/>
    <property type="match status" value="1"/>
</dbReference>
<dbReference type="STRING" id="573570.F7310_03215"/>
<sequence>MMLTNRQIRIRLFESLKNSFFRKTVGISFVLLLILLITAFSLIVVRFEYKLQLNQQKELIVEDSKLDEEWSQIVLEYSSLAAPTAVEKFAEKEKMSLPTKKDLRFLNEQDEDSNNE</sequence>
<evidence type="ECO:0000256" key="6">
    <source>
        <dbReference type="ARBA" id="ARBA00023136"/>
    </source>
</evidence>
<keyword evidence="11" id="KW-1185">Reference proteome</keyword>
<dbReference type="OrthoDB" id="5605583at2"/>
<keyword evidence="4 9" id="KW-0812">Transmembrane</keyword>
<evidence type="ECO:0000313" key="11">
    <source>
        <dbReference type="Proteomes" id="UP000184222"/>
    </source>
</evidence>
<dbReference type="NCBIfam" id="TIGR02209">
    <property type="entry name" value="ftsL_broad"/>
    <property type="match status" value="1"/>
</dbReference>
<keyword evidence="2" id="KW-1003">Cell membrane</keyword>
<keyword evidence="7" id="KW-0131">Cell cycle</keyword>
<organism evidence="10 11">
    <name type="scientific">Francisella uliginis</name>
    <dbReference type="NCBI Taxonomy" id="573570"/>
    <lineage>
        <taxon>Bacteria</taxon>
        <taxon>Pseudomonadati</taxon>
        <taxon>Pseudomonadota</taxon>
        <taxon>Gammaproteobacteria</taxon>
        <taxon>Thiotrichales</taxon>
        <taxon>Francisellaceae</taxon>
        <taxon>Francisella</taxon>
    </lineage>
</organism>
<dbReference type="InterPro" id="IPR011922">
    <property type="entry name" value="Cell_div_FtsL"/>
</dbReference>
<proteinExistence type="predicted"/>
<gene>
    <name evidence="10" type="ORF">F7310_03215</name>
</gene>
<evidence type="ECO:0000256" key="8">
    <source>
        <dbReference type="NCBIfam" id="TIGR02209"/>
    </source>
</evidence>
<evidence type="ECO:0000256" key="9">
    <source>
        <dbReference type="SAM" id="Phobius"/>
    </source>
</evidence>
<evidence type="ECO:0000256" key="5">
    <source>
        <dbReference type="ARBA" id="ARBA00022989"/>
    </source>
</evidence>
<keyword evidence="3 10" id="KW-0132">Cell division</keyword>
<dbReference type="GO" id="GO:0051301">
    <property type="term" value="P:cell division"/>
    <property type="evidence" value="ECO:0007669"/>
    <property type="project" value="UniProtKB-KW"/>
</dbReference>
<keyword evidence="5 9" id="KW-1133">Transmembrane helix</keyword>
<dbReference type="AlphaFoldDB" id="A0A1L4BRF8"/>
<name>A0A1L4BRF8_9GAMM</name>
<evidence type="ECO:0000256" key="7">
    <source>
        <dbReference type="ARBA" id="ARBA00023306"/>
    </source>
</evidence>
<evidence type="ECO:0000313" key="10">
    <source>
        <dbReference type="EMBL" id="API86422.1"/>
    </source>
</evidence>
<evidence type="ECO:0000256" key="1">
    <source>
        <dbReference type="ARBA" id="ARBA00004401"/>
    </source>
</evidence>
<dbReference type="EMBL" id="CP016796">
    <property type="protein sequence ID" value="API86422.1"/>
    <property type="molecule type" value="Genomic_DNA"/>
</dbReference>